<feature type="non-terminal residue" evidence="1">
    <location>
        <position position="1"/>
    </location>
</feature>
<dbReference type="Proteomes" id="UP000789595">
    <property type="component" value="Unassembled WGS sequence"/>
</dbReference>
<sequence>VRLPSGSDEYTNLTKGRTTTRYGRLFSKASTAFNEGSSWLYVPATTKGAPACGAASTRGSHNRAQSATLATAAAPAATCALTSSLSSAGTSADRLAPSAAPKMPHLRVHAAAASADAWGTSSGGGVTTPGLFKATAGGFAFSAARPSLRMAARRFWQGRLSALEQPRSSKSLLRPRMAITSSRALLPKSLSIPVFGTRAVSH</sequence>
<proteinExistence type="predicted"/>
<evidence type="ECO:0000313" key="1">
    <source>
        <dbReference type="EMBL" id="CAH0372132.1"/>
    </source>
</evidence>
<accession>A0A8J2SRF0</accession>
<name>A0A8J2SRF0_9STRA</name>
<protein>
    <submittedName>
        <fullName evidence="1">Uncharacterized protein</fullName>
    </submittedName>
</protein>
<comment type="caution">
    <text evidence="1">The sequence shown here is derived from an EMBL/GenBank/DDBJ whole genome shotgun (WGS) entry which is preliminary data.</text>
</comment>
<gene>
    <name evidence="1" type="ORF">PECAL_3P21090</name>
</gene>
<dbReference type="EMBL" id="CAKKNE010000003">
    <property type="protein sequence ID" value="CAH0372132.1"/>
    <property type="molecule type" value="Genomic_DNA"/>
</dbReference>
<organism evidence="1 2">
    <name type="scientific">Pelagomonas calceolata</name>
    <dbReference type="NCBI Taxonomy" id="35677"/>
    <lineage>
        <taxon>Eukaryota</taxon>
        <taxon>Sar</taxon>
        <taxon>Stramenopiles</taxon>
        <taxon>Ochrophyta</taxon>
        <taxon>Pelagophyceae</taxon>
        <taxon>Pelagomonadales</taxon>
        <taxon>Pelagomonadaceae</taxon>
        <taxon>Pelagomonas</taxon>
    </lineage>
</organism>
<keyword evidence="2" id="KW-1185">Reference proteome</keyword>
<evidence type="ECO:0000313" key="2">
    <source>
        <dbReference type="Proteomes" id="UP000789595"/>
    </source>
</evidence>
<dbReference type="AlphaFoldDB" id="A0A8J2SRF0"/>
<reference evidence="1" key="1">
    <citation type="submission" date="2021-11" db="EMBL/GenBank/DDBJ databases">
        <authorList>
            <consortium name="Genoscope - CEA"/>
            <person name="William W."/>
        </authorList>
    </citation>
    <scope>NUCLEOTIDE SEQUENCE</scope>
</reference>